<dbReference type="EMBL" id="AP011112">
    <property type="protein sequence ID" value="BAI69732.1"/>
    <property type="molecule type" value="Genomic_DNA"/>
</dbReference>
<evidence type="ECO:0008006" key="3">
    <source>
        <dbReference type="Google" id="ProtNLM"/>
    </source>
</evidence>
<dbReference type="eggNOG" id="ENOG50344MJ">
    <property type="taxonomic scope" value="Bacteria"/>
</dbReference>
<evidence type="ECO:0000313" key="1">
    <source>
        <dbReference type="EMBL" id="BAI69732.1"/>
    </source>
</evidence>
<dbReference type="OrthoDB" id="9857072at2"/>
<protein>
    <recommendedName>
        <fullName evidence="3">Type II secretion system protein N</fullName>
    </recommendedName>
</protein>
<dbReference type="Proteomes" id="UP000002574">
    <property type="component" value="Chromosome"/>
</dbReference>
<gene>
    <name evidence="1" type="ordered locus">HTH_1279</name>
</gene>
<dbReference type="AlphaFoldDB" id="D3DIT0"/>
<dbReference type="KEGG" id="hte:Hydth_1271"/>
<evidence type="ECO:0000313" key="2">
    <source>
        <dbReference type="Proteomes" id="UP000002574"/>
    </source>
</evidence>
<dbReference type="RefSeq" id="WP_012963912.1">
    <property type="nucleotide sequence ID" value="NC_013799.1"/>
</dbReference>
<dbReference type="KEGG" id="hth:HTH_1279"/>
<sequence length="216" mass="23929">MRKSSLKFSVLLFTSSAILFILLAFLTLPKFLLLDMWLMSKGIYLTANHVQEGLTYLSLKGVNLYGKNSKVVSFDRLDISLIVPYLLLKGVCGDGYLTAKLYPFGKAHLQGKDFRCFEGFYVKSLDLSLNDGIRGTAQLLNLKVKDTKVDELSLVFKGKSFDGRALVSDYTLSGSGSIVLSRKNFLNSQLNVTVSGNGISLIIYGSLDNPTLEFKR</sequence>
<proteinExistence type="predicted"/>
<reference evidence="1 2" key="1">
    <citation type="journal article" date="2010" name="J. Bacteriol.">
        <title>Complete genome sequence of the thermophilic, obligately chemolithoautotrophic hydrogen-oxidizing bacterium Hydrogenobacter thermophilus TK-6.</title>
        <authorList>
            <person name="Arai H."/>
            <person name="Kanbe H."/>
            <person name="Ishii M."/>
            <person name="Igarashi Y."/>
        </authorList>
    </citation>
    <scope>NUCLEOTIDE SEQUENCE [LARGE SCALE GENOMIC DNA]</scope>
    <source>
        <strain evidence="2">DSM 6534 / IAM 12695 / TK-6 [Tokyo]</strain>
    </source>
</reference>
<name>D3DIT0_HYDTT</name>
<dbReference type="STRING" id="608538.HTH_1279"/>
<accession>D3DIT0</accession>
<keyword evidence="2" id="KW-1185">Reference proteome</keyword>
<organism evidence="1 2">
    <name type="scientific">Hydrogenobacter thermophilus (strain DSM 6534 / IAM 12695 / TK-6)</name>
    <dbReference type="NCBI Taxonomy" id="608538"/>
    <lineage>
        <taxon>Bacteria</taxon>
        <taxon>Pseudomonadati</taxon>
        <taxon>Aquificota</taxon>
        <taxon>Aquificia</taxon>
        <taxon>Aquificales</taxon>
        <taxon>Aquificaceae</taxon>
        <taxon>Hydrogenobacter</taxon>
    </lineage>
</organism>